<feature type="compositionally biased region" description="Polar residues" evidence="1">
    <location>
        <begin position="51"/>
        <end position="75"/>
    </location>
</feature>
<dbReference type="RefSeq" id="XP_042937532.1">
    <property type="nucleotide sequence ID" value="XM_043081598.1"/>
</dbReference>
<reference evidence="2" key="2">
    <citation type="submission" date="2012-12" db="EMBL/GenBank/DDBJ databases">
        <authorList>
            <person name="Gao Y.W."/>
            <person name="Fan S.T."/>
            <person name="Sun H.T."/>
            <person name="Wang Z."/>
            <person name="Gao X.L."/>
            <person name="Li Y.G."/>
            <person name="Wang T.C."/>
            <person name="Zhang K."/>
            <person name="Xu W.W."/>
            <person name="Yu Z.J."/>
            <person name="Xia X.Z."/>
        </authorList>
    </citation>
    <scope>NUCLEOTIDE SEQUENCE</scope>
    <source>
        <strain evidence="2">FR3</strain>
    </source>
</reference>
<accession>A0A4E9FNW9</accession>
<protein>
    <submittedName>
        <fullName evidence="2 5">Bm594, isoform c</fullName>
    </submittedName>
</protein>
<sequence length="315" mass="34314">MFLPVQLPQQLHLLVLRVRLLSFQNVPVSSGGVAMDVGTTLGPVVQGRAMSYQSSSTPTCTSIPDGSIPSSTPGQSGPMLALPDLTGRGQNNASPRGARGGRRKAAGLFTRSQGTTCKQRQQTVDQLAVAAAAAQQQQQQMGSAVGCVEVHLSSLHTRAPGLLAHSKQVYRSSSHLGLQRLHLVRKQHRNGYSNNRRFKNEDSLNDLAKATSASCYSSISETVNSVIQVENLINPTKRSTTVYRPPQYGGNMIMKVETGANSMQMVDHTQQQQQQQQQQQHQYAQQQQLIQMQQDVQGGSQYVLHQQQRGGIAYG</sequence>
<proteinExistence type="predicted"/>
<gene>
    <name evidence="2 5 6" type="ORF">Bm594</name>
    <name evidence="3" type="ORF">BM_BM594</name>
    <name evidence="2" type="ORF">BM_Bm594</name>
</gene>
<dbReference type="KEGG" id="bmy:BM_BM594"/>
<dbReference type="Proteomes" id="UP000006672">
    <property type="component" value="Unassembled WGS sequence"/>
</dbReference>
<reference evidence="2 4" key="1">
    <citation type="journal article" date="2007" name="Science">
        <title>Draft genome of the filarial nematode parasite Brugia malayi.</title>
        <authorList>
            <person name="Ghedin E."/>
            <person name="Wang S."/>
            <person name="Spiro D."/>
            <person name="Caler E."/>
            <person name="Zhao Q."/>
            <person name="Crabtree J."/>
            <person name="Allen J.E."/>
            <person name="Delcher A.L."/>
            <person name="Guiliano D.B."/>
            <person name="Miranda-Saavedra D."/>
            <person name="Angiuoli S.V."/>
            <person name="Creasy T."/>
            <person name="Amedeo P."/>
            <person name="Haas B."/>
            <person name="El-Sayed N.M."/>
            <person name="Wortman J.R."/>
            <person name="Feldblyum T."/>
            <person name="Tallon L."/>
            <person name="Schatz M."/>
            <person name="Shumway M."/>
            <person name="Koo H."/>
            <person name="Salzberg S.L."/>
            <person name="Schobel S."/>
            <person name="Pertea M."/>
            <person name="Pop M."/>
            <person name="White O."/>
            <person name="Barton G.J."/>
            <person name="Carlow C.K."/>
            <person name="Crawford M.J."/>
            <person name="Daub J."/>
            <person name="Dimmic M.W."/>
            <person name="Estes C.F."/>
            <person name="Foster J.M."/>
            <person name="Ganatra M."/>
            <person name="Gregory W.F."/>
            <person name="Johnson N.M."/>
            <person name="Jin J."/>
            <person name="Komuniecki R."/>
            <person name="Korf I."/>
            <person name="Kumar S."/>
            <person name="Laney S."/>
            <person name="Li B.W."/>
            <person name="Li W."/>
            <person name="Lindblom T.H."/>
            <person name="Lustigman S."/>
            <person name="Ma D."/>
            <person name="Maina C.V."/>
            <person name="Martin D.M."/>
            <person name="McCarter J.P."/>
            <person name="McReynolds L."/>
            <person name="Mitreva M."/>
            <person name="Nutman T.B."/>
            <person name="Parkinson J."/>
            <person name="Peregrin-Alvarez J.M."/>
            <person name="Poole C."/>
            <person name="Ren Q."/>
            <person name="Saunders L."/>
            <person name="Sluder A.E."/>
            <person name="Smith K."/>
            <person name="Stanke M."/>
            <person name="Unnasch T.R."/>
            <person name="Ware J."/>
            <person name="Wei A.D."/>
            <person name="Weil G."/>
            <person name="Williams D.J."/>
            <person name="Zhang Y."/>
            <person name="Williams S.A."/>
            <person name="Fraser-Liggett C."/>
            <person name="Slatko B."/>
            <person name="Blaxter M.L."/>
            <person name="Scott A.L."/>
        </authorList>
    </citation>
    <scope>NUCLEOTIDE SEQUENCE</scope>
    <source>
        <strain evidence="2 4">FR3</strain>
    </source>
</reference>
<evidence type="ECO:0000313" key="3">
    <source>
        <dbReference type="EMBL" id="VIO98079.1"/>
    </source>
</evidence>
<dbReference type="GeneID" id="6099410"/>
<evidence type="ECO:0000313" key="2">
    <source>
        <dbReference type="EMBL" id="CDP98862.1"/>
    </source>
</evidence>
<dbReference type="WormBase" id="Bm594c">
    <property type="protein sequence ID" value="BM33925"/>
    <property type="gene ID" value="WBGene00220855"/>
</dbReference>
<feature type="region of interest" description="Disordered" evidence="1">
    <location>
        <begin position="49"/>
        <end position="103"/>
    </location>
</feature>
<dbReference type="STRING" id="6279.A0A0J9Y014"/>
<dbReference type="EMBL" id="CAAKNF010000195">
    <property type="protein sequence ID" value="VIO98079.1"/>
    <property type="molecule type" value="Genomic_DNA"/>
</dbReference>
<name>A0A0J9Y014_BRUMA</name>
<reference evidence="3" key="3">
    <citation type="submission" date="2019-04" db="EMBL/GenBank/DDBJ databases">
        <authorList>
            <person name="Howe K."/>
            <person name="Paulini M."/>
            <person name="Williams G."/>
        </authorList>
    </citation>
    <scope>NUCLEOTIDE SEQUENCE [LARGE SCALE GENOMIC DNA]</scope>
    <source>
        <strain evidence="3">FR3</strain>
    </source>
</reference>
<reference evidence="5" key="4">
    <citation type="submission" date="2019-12" db="UniProtKB">
        <authorList>
            <consortium name="WormBaseParasite"/>
        </authorList>
    </citation>
    <scope>IDENTIFICATION</scope>
</reference>
<evidence type="ECO:0000313" key="6">
    <source>
        <dbReference type="WormBase" id="Bm594c"/>
    </source>
</evidence>
<keyword evidence="4" id="KW-1185">Reference proteome</keyword>
<evidence type="ECO:0000313" key="4">
    <source>
        <dbReference type="Proteomes" id="UP000006672"/>
    </source>
</evidence>
<evidence type="ECO:0000313" key="5">
    <source>
        <dbReference type="WBParaSite" id="Bm594a.1"/>
    </source>
</evidence>
<accession>A0A0J9Y014</accession>
<dbReference type="CTD" id="6099410"/>
<dbReference type="WBParaSite" id="Bm594a.1">
    <property type="protein sequence ID" value="Bm594a.1"/>
    <property type="gene ID" value="WBGene00220855"/>
</dbReference>
<dbReference type="AlphaFoldDB" id="A0A0J9Y014"/>
<dbReference type="EMBL" id="LN857000">
    <property type="protein sequence ID" value="CDP98862.1"/>
    <property type="molecule type" value="Genomic_DNA"/>
</dbReference>
<organism evidence="2">
    <name type="scientific">Brugia malayi</name>
    <name type="common">Filarial nematode worm</name>
    <dbReference type="NCBI Taxonomy" id="6279"/>
    <lineage>
        <taxon>Eukaryota</taxon>
        <taxon>Metazoa</taxon>
        <taxon>Ecdysozoa</taxon>
        <taxon>Nematoda</taxon>
        <taxon>Chromadorea</taxon>
        <taxon>Rhabditida</taxon>
        <taxon>Spirurina</taxon>
        <taxon>Spiruromorpha</taxon>
        <taxon>Filarioidea</taxon>
        <taxon>Onchocercidae</taxon>
        <taxon>Brugia</taxon>
    </lineage>
</organism>
<evidence type="ECO:0000256" key="1">
    <source>
        <dbReference type="SAM" id="MobiDB-lite"/>
    </source>
</evidence>